<keyword evidence="1" id="KW-0121">Carboxypeptidase</keyword>
<comment type="caution">
    <text evidence="1">The sequence shown here is derived from an EMBL/GenBank/DDBJ whole genome shotgun (WGS) entry which is preliminary data.</text>
</comment>
<keyword evidence="1" id="KW-0378">Hydrolase</keyword>
<dbReference type="EMBL" id="SZON01002967">
    <property type="protein sequence ID" value="TKI82704.1"/>
    <property type="molecule type" value="Genomic_DNA"/>
</dbReference>
<dbReference type="GO" id="GO:0004180">
    <property type="term" value="F:carboxypeptidase activity"/>
    <property type="evidence" value="ECO:0007669"/>
    <property type="project" value="UniProtKB-KW"/>
</dbReference>
<accession>A0A4U3A4F5</accession>
<evidence type="ECO:0000313" key="2">
    <source>
        <dbReference type="Proteomes" id="UP000305222"/>
    </source>
</evidence>
<sequence length="39" mass="4119">MKKSYSIKLASLAVLLAGTTLFTPGFTVKAESTQNISNS</sequence>
<dbReference type="Proteomes" id="UP000305222">
    <property type="component" value="Unassembled WGS sequence"/>
</dbReference>
<dbReference type="AlphaFoldDB" id="A0A4U3A4F5"/>
<reference evidence="1 2" key="1">
    <citation type="journal article" date="2019" name="Environ. Microbiol.">
        <title>An active ?-lactamase is a part of an orchestrated cell wall stress resistance network of Bacillus subtilis and related rhizosphere species.</title>
        <authorList>
            <person name="Bucher T."/>
            <person name="Keren-Paz A."/>
            <person name="Hausser J."/>
            <person name="Olender T."/>
            <person name="Cytryn E."/>
            <person name="Kolodkin-Gal I."/>
        </authorList>
    </citation>
    <scope>NUCLEOTIDE SEQUENCE [LARGE SCALE GENOMIC DNA]</scope>
    <source>
        <strain evidence="1 2">I5</strain>
    </source>
</reference>
<gene>
    <name evidence="1" type="ORF">FC699_32720</name>
</gene>
<feature type="non-terminal residue" evidence="1">
    <location>
        <position position="39"/>
    </location>
</feature>
<keyword evidence="1" id="KW-0645">Protease</keyword>
<name>A0A4U3A4F5_9BACI</name>
<evidence type="ECO:0000313" key="1">
    <source>
        <dbReference type="EMBL" id="TKI82704.1"/>
    </source>
</evidence>
<organism evidence="1 2">
    <name type="scientific">Bacillus wiedmannii</name>
    <dbReference type="NCBI Taxonomy" id="1890302"/>
    <lineage>
        <taxon>Bacteria</taxon>
        <taxon>Bacillati</taxon>
        <taxon>Bacillota</taxon>
        <taxon>Bacilli</taxon>
        <taxon>Bacillales</taxon>
        <taxon>Bacillaceae</taxon>
        <taxon>Bacillus</taxon>
        <taxon>Bacillus cereus group</taxon>
    </lineage>
</organism>
<protein>
    <submittedName>
        <fullName evidence="1">D-alanyl-D-alanine carboxypeptidase</fullName>
    </submittedName>
</protein>
<proteinExistence type="predicted"/>